<evidence type="ECO:0000256" key="5">
    <source>
        <dbReference type="ARBA" id="ARBA00023136"/>
    </source>
</evidence>
<evidence type="ECO:0000256" key="4">
    <source>
        <dbReference type="ARBA" id="ARBA00022989"/>
    </source>
</evidence>
<evidence type="ECO:0000256" key="2">
    <source>
        <dbReference type="ARBA" id="ARBA00022475"/>
    </source>
</evidence>
<evidence type="ECO:0000256" key="3">
    <source>
        <dbReference type="ARBA" id="ARBA00022692"/>
    </source>
</evidence>
<dbReference type="Proteomes" id="UP000825258">
    <property type="component" value="Chromosome"/>
</dbReference>
<evidence type="ECO:0000313" key="8">
    <source>
        <dbReference type="Proteomes" id="UP000825258"/>
    </source>
</evidence>
<feature type="transmembrane region" description="Helical" evidence="6">
    <location>
        <begin position="143"/>
        <end position="169"/>
    </location>
</feature>
<keyword evidence="2" id="KW-1003">Cell membrane</keyword>
<feature type="transmembrane region" description="Helical" evidence="6">
    <location>
        <begin position="181"/>
        <end position="203"/>
    </location>
</feature>
<evidence type="ECO:0000313" key="7">
    <source>
        <dbReference type="EMBL" id="BCY28059.1"/>
    </source>
</evidence>
<feature type="transmembrane region" description="Helical" evidence="6">
    <location>
        <begin position="74"/>
        <end position="92"/>
    </location>
</feature>
<keyword evidence="8" id="KW-1185">Reference proteome</keyword>
<keyword evidence="3 6" id="KW-0812">Transmembrane</keyword>
<keyword evidence="5 6" id="KW-0472">Membrane</keyword>
<gene>
    <name evidence="7" type="ORF">KK2020170_09270</name>
</gene>
<sequence length="208" mass="23198">MDFILTFILGFFIAALGIIAPGMLNMTIAKLSVEENKRNALLFAFGAVSVVLIQSFVGAYFAKFLDANPHFSDNLKKFGTVIFILLTVFFFYNGIRAKKPKVEVDIKDKRNRFIYGLTLSSLNMFAIPYYAFVSLTLASKDVFHFSLIGIIIFSVAATLGTFCIFYLYAVLFKKVEHKVGFITNNINFLIAAITGLVAVSSLYQMLNA</sequence>
<feature type="transmembrane region" description="Helical" evidence="6">
    <location>
        <begin position="113"/>
        <end position="131"/>
    </location>
</feature>
<reference evidence="7 8" key="1">
    <citation type="submission" date="2021-06" db="EMBL/GenBank/DDBJ databases">
        <title>Whole genome sequences of Flavobacterium sp. KK2020170 and assembly.</title>
        <authorList>
            <person name="Kitahara K."/>
            <person name="Miyoshi S."/>
            <person name="Uesaka K."/>
        </authorList>
    </citation>
    <scope>NUCLEOTIDE SEQUENCE [LARGE SCALE GENOMIC DNA]</scope>
    <source>
        <strain evidence="7 8">KK2020170</strain>
    </source>
</reference>
<dbReference type="EMBL" id="AP024749">
    <property type="protein sequence ID" value="BCY28059.1"/>
    <property type="molecule type" value="Genomic_DNA"/>
</dbReference>
<feature type="transmembrane region" description="Helical" evidence="6">
    <location>
        <begin position="40"/>
        <end position="62"/>
    </location>
</feature>
<evidence type="ECO:0000256" key="6">
    <source>
        <dbReference type="SAM" id="Phobius"/>
    </source>
</evidence>
<evidence type="ECO:0000256" key="1">
    <source>
        <dbReference type="ARBA" id="ARBA00004651"/>
    </source>
</evidence>
<keyword evidence="4 6" id="KW-1133">Transmembrane helix</keyword>
<proteinExistence type="predicted"/>
<protein>
    <recommendedName>
        <fullName evidence="9">Threonine/homoserine/homoserine lactone efflux protein</fullName>
    </recommendedName>
</protein>
<evidence type="ECO:0008006" key="9">
    <source>
        <dbReference type="Google" id="ProtNLM"/>
    </source>
</evidence>
<organism evidence="7 8">
    <name type="scientific">Flavobacterium okayamense</name>
    <dbReference type="NCBI Taxonomy" id="2830782"/>
    <lineage>
        <taxon>Bacteria</taxon>
        <taxon>Pseudomonadati</taxon>
        <taxon>Bacteroidota</taxon>
        <taxon>Flavobacteriia</taxon>
        <taxon>Flavobacteriales</taxon>
        <taxon>Flavobacteriaceae</taxon>
        <taxon>Flavobacterium</taxon>
    </lineage>
</organism>
<dbReference type="InterPro" id="IPR001123">
    <property type="entry name" value="LeuE-type"/>
</dbReference>
<accession>A0ABM7S4Q0</accession>
<feature type="transmembrane region" description="Helical" evidence="6">
    <location>
        <begin position="6"/>
        <end position="28"/>
    </location>
</feature>
<comment type="subcellular location">
    <subcellularLocation>
        <location evidence="1">Cell membrane</location>
        <topology evidence="1">Multi-pass membrane protein</topology>
    </subcellularLocation>
</comment>
<name>A0ABM7S4Q0_9FLAO</name>
<dbReference type="Pfam" id="PF01810">
    <property type="entry name" value="LysE"/>
    <property type="match status" value="1"/>
</dbReference>
<dbReference type="RefSeq" id="WP_221259655.1">
    <property type="nucleotide sequence ID" value="NZ_AP024749.1"/>
</dbReference>